<dbReference type="HOGENOM" id="CLU_001366_0_2_1"/>
<evidence type="ECO:0000313" key="4">
    <source>
        <dbReference type="Proteomes" id="UP000039046"/>
    </source>
</evidence>
<dbReference type="AlphaFoldDB" id="A0A0A1TJ97"/>
<comment type="catalytic activity">
    <reaction evidence="1">
        <text>RNA(n) + a ribonucleoside 5'-triphosphate = RNA(n+1) + diphosphate</text>
        <dbReference type="Rhea" id="RHEA:21248"/>
        <dbReference type="Rhea" id="RHEA-COMP:14527"/>
        <dbReference type="Rhea" id="RHEA-COMP:17342"/>
        <dbReference type="ChEBI" id="CHEBI:33019"/>
        <dbReference type="ChEBI" id="CHEBI:61557"/>
        <dbReference type="ChEBI" id="CHEBI:140395"/>
        <dbReference type="EC" id="2.7.7.48"/>
    </reaction>
</comment>
<keyword evidence="1" id="KW-0548">Nucleotidyltransferase</keyword>
<dbReference type="EMBL" id="CDHN01000003">
    <property type="protein sequence ID" value="CEJ90608.1"/>
    <property type="molecule type" value="Genomic_DNA"/>
</dbReference>
<keyword evidence="4" id="KW-1185">Reference proteome</keyword>
<name>A0A0A1TJ97_9HYPO</name>
<reference evidence="3 4" key="1">
    <citation type="journal article" date="2015" name="Genome Announc.">
        <title>Draft Genome Sequence and Gene Annotation of the Entomopathogenic Fungus Verticillium hemipterigenum.</title>
        <authorList>
            <person name="Horn F."/>
            <person name="Habel A."/>
            <person name="Scharf D.H."/>
            <person name="Dworschak J."/>
            <person name="Brakhage A.A."/>
            <person name="Guthke R."/>
            <person name="Hertweck C."/>
            <person name="Linde J."/>
        </authorList>
    </citation>
    <scope>NUCLEOTIDE SEQUENCE [LARGE SCALE GENOMIC DNA]</scope>
</reference>
<evidence type="ECO:0000256" key="1">
    <source>
        <dbReference type="RuleBase" id="RU363098"/>
    </source>
</evidence>
<comment type="similarity">
    <text evidence="1">Belongs to the RdRP family.</text>
</comment>
<dbReference type="PANTHER" id="PTHR23079">
    <property type="entry name" value="RNA-DEPENDENT RNA POLYMERASE"/>
    <property type="match status" value="1"/>
</dbReference>
<protein>
    <recommendedName>
        <fullName evidence="1">RNA-dependent RNA polymerase</fullName>
        <ecNumber evidence="1">2.7.7.48</ecNumber>
    </recommendedName>
</protein>
<dbReference type="OrthoDB" id="6513042at2759"/>
<dbReference type="GO" id="GO:0030422">
    <property type="term" value="P:siRNA processing"/>
    <property type="evidence" value="ECO:0007669"/>
    <property type="project" value="TreeGrafter"/>
</dbReference>
<dbReference type="EC" id="2.7.7.48" evidence="1"/>
<organism evidence="3 4">
    <name type="scientific">[Torrubiella] hemipterigena</name>
    <dbReference type="NCBI Taxonomy" id="1531966"/>
    <lineage>
        <taxon>Eukaryota</taxon>
        <taxon>Fungi</taxon>
        <taxon>Dikarya</taxon>
        <taxon>Ascomycota</taxon>
        <taxon>Pezizomycotina</taxon>
        <taxon>Sordariomycetes</taxon>
        <taxon>Hypocreomycetidae</taxon>
        <taxon>Hypocreales</taxon>
        <taxon>Clavicipitaceae</taxon>
        <taxon>Clavicipitaceae incertae sedis</taxon>
        <taxon>'Torrubiella' clade</taxon>
    </lineage>
</organism>
<dbReference type="GO" id="GO:0003968">
    <property type="term" value="F:RNA-directed RNA polymerase activity"/>
    <property type="evidence" value="ECO:0007669"/>
    <property type="project" value="UniProtKB-KW"/>
</dbReference>
<gene>
    <name evidence="3" type="ORF">VHEMI06377</name>
</gene>
<dbReference type="Pfam" id="PF05183">
    <property type="entry name" value="RdRP"/>
    <property type="match status" value="1"/>
</dbReference>
<dbReference type="PANTHER" id="PTHR23079:SF55">
    <property type="entry name" value="RNA-DIRECTED RNA POLYMERASE"/>
    <property type="match status" value="1"/>
</dbReference>
<keyword evidence="1" id="KW-0696">RNA-directed RNA polymerase</keyword>
<evidence type="ECO:0000259" key="2">
    <source>
        <dbReference type="Pfam" id="PF05183"/>
    </source>
</evidence>
<dbReference type="GO" id="GO:0031380">
    <property type="term" value="C:nuclear RNA-directed RNA polymerase complex"/>
    <property type="evidence" value="ECO:0007669"/>
    <property type="project" value="TreeGrafter"/>
</dbReference>
<dbReference type="InterPro" id="IPR007855">
    <property type="entry name" value="RDRP"/>
</dbReference>
<dbReference type="Proteomes" id="UP000039046">
    <property type="component" value="Unassembled WGS sequence"/>
</dbReference>
<keyword evidence="1" id="KW-0808">Transferase</keyword>
<feature type="domain" description="RDRP core" evidence="2">
    <location>
        <begin position="438"/>
        <end position="1004"/>
    </location>
</feature>
<proteinExistence type="inferred from homology"/>
<sequence length="1203" mass="136280">MTVNGLGNGNGNTLQLESTQKTAATCVKKPMVSLRLTRIPHKTTIRDVWNWFAHYGSITWIEVFDKRPDKITAEAKIIFEPPPSDPFWGPGKCVSVTAANGKCFRIGVDLFHHHSTINQGTKRAYPSAVVFNPKLLQFGSLVGRDEMFVAKSIAPKEPHHLIVELDTFARSLTVWFNITQEINKQKRVRYYRASIPITSIQAVYESTTDAGIALVLPLPHPPKYYYKDDEAVLETQGTRQMWNSWVRTTDICDDRSLLQQLPISTYTNLPDSSFFDAGRMKTIRLVLPADSQIAELMDFKLVLRDLNVLCISRKNVDICHRSTMWEFLDEQISLAPRPSIHLISQLFLRLIHLDFQVRYLLEVCVCRGYFNEYSVGTTFLTQLSSLDMEEATRLLDYVVTKGSQFVDPLKIFEIDVSSHTSLIAKPPKYCAIVQKVHVTPTGLRLNPPNVESSNRVLRRYDNISDRFMRVQFLEETEKQRIGRDLGSLKDIWKRVKRALDQGIRIGDRTYEFLVFGSSQIKEASAVFFCSTSHVSCNDIRQWMGSFDHIRNVAKYGARLGQCFSTSREIQGLSVPQILEECDIENDEYCFTDGVGIISPFLARCIASDLGFDDRGVPSAFQIRMGGVKGVLAAWPKAKKMEVHIRNSQVKFKAPFNRLEVLRCSGYSTATLNRQTIVILENLGVKKETFLDILTENISLYDAAIEDMGSALPLLTKFVDETQSSLVVAEMLNGGFEKDPFVINLIKLWRTWNLKHLREKARVHIEQSAFVLGVVDETGTLRGHSKDTEGSRSKDVSKLPQIFLQMTDIVNPSKATTILKGVCVVGRNPSLHVGDVRIVEAVDNPALHHLRDVVVFPSIGDQDIPSMLSGGDLDGDDYFVIWDPRLIPKEWNFPPMNYQPAPPKQLARPVTNDDLKEFFVEFLMNDRLGLIAHAHLCWADREREGAKSQKCLKLAVLHSIAVDYQKNGTAAQLDEHLLPRQWPHFMEKRNSYRSQKALGLIYDKIADKKVEFIPERSDNFDKRVLDAAGNDEAVLREISVLKGQYDVAIRRLMAQRHIETEFEVFTGWAMSKPAVGTDYKRQEDLGRDFGALRDTFRGRCQDAAMQLGWDLGRFVAAMYKVTHDQVSDYLESLDGKEATKTAGESPESELDVDTDHEVLAYLGPPLTSFPWIFHVEMGRVVNGIHYTPLKSTLKSVQRQKTAAA</sequence>
<accession>A0A0A1TJ97</accession>
<keyword evidence="1" id="KW-0694">RNA-binding</keyword>
<dbReference type="GO" id="GO:0003723">
    <property type="term" value="F:RNA binding"/>
    <property type="evidence" value="ECO:0007669"/>
    <property type="project" value="UniProtKB-KW"/>
</dbReference>
<dbReference type="InterPro" id="IPR057596">
    <property type="entry name" value="RDRP_core"/>
</dbReference>
<dbReference type="STRING" id="1531966.A0A0A1TJ97"/>
<evidence type="ECO:0000313" key="3">
    <source>
        <dbReference type="EMBL" id="CEJ90608.1"/>
    </source>
</evidence>